<dbReference type="Proteomes" id="UP000325787">
    <property type="component" value="Chromosome"/>
</dbReference>
<dbReference type="PROSITE" id="PS50293">
    <property type="entry name" value="TPR_REGION"/>
    <property type="match status" value="1"/>
</dbReference>
<dbReference type="InterPro" id="IPR003593">
    <property type="entry name" value="AAA+_ATPase"/>
</dbReference>
<dbReference type="Gene3D" id="3.40.50.300">
    <property type="entry name" value="P-loop containing nucleotide triphosphate hydrolases"/>
    <property type="match status" value="1"/>
</dbReference>
<dbReference type="RefSeq" id="WP_051764183.1">
    <property type="nucleotide sequence ID" value="NZ_CP034550.1"/>
</dbReference>
<dbReference type="GO" id="GO:0043531">
    <property type="term" value="F:ADP binding"/>
    <property type="evidence" value="ECO:0007669"/>
    <property type="project" value="InterPro"/>
</dbReference>
<dbReference type="InterPro" id="IPR027417">
    <property type="entry name" value="P-loop_NTPase"/>
</dbReference>
<evidence type="ECO:0000313" key="3">
    <source>
        <dbReference type="EMBL" id="QFZ18029.1"/>
    </source>
</evidence>
<keyword evidence="4" id="KW-1185">Reference proteome</keyword>
<dbReference type="InterPro" id="IPR002182">
    <property type="entry name" value="NB-ARC"/>
</dbReference>
<dbReference type="Pfam" id="PF00931">
    <property type="entry name" value="NB-ARC"/>
    <property type="match status" value="1"/>
</dbReference>
<dbReference type="OrthoDB" id="581105at2"/>
<feature type="repeat" description="TPR" evidence="1">
    <location>
        <begin position="535"/>
        <end position="568"/>
    </location>
</feature>
<dbReference type="SMART" id="SM00382">
    <property type="entry name" value="AAA"/>
    <property type="match status" value="1"/>
</dbReference>
<dbReference type="KEGG" id="ssyi:EKG83_11535"/>
<organism evidence="3 4">
    <name type="scientific">Saccharothrix syringae</name>
    <name type="common">Nocardiopsis syringae</name>
    <dbReference type="NCBI Taxonomy" id="103733"/>
    <lineage>
        <taxon>Bacteria</taxon>
        <taxon>Bacillati</taxon>
        <taxon>Actinomycetota</taxon>
        <taxon>Actinomycetes</taxon>
        <taxon>Pseudonocardiales</taxon>
        <taxon>Pseudonocardiaceae</taxon>
        <taxon>Saccharothrix</taxon>
    </lineage>
</organism>
<dbReference type="Pfam" id="PF13424">
    <property type="entry name" value="TPR_12"/>
    <property type="match status" value="1"/>
</dbReference>
<gene>
    <name evidence="3" type="ORF">EKG83_11535</name>
</gene>
<proteinExistence type="predicted"/>
<dbReference type="PRINTS" id="PR00364">
    <property type="entry name" value="DISEASERSIST"/>
</dbReference>
<dbReference type="Gene3D" id="1.25.40.10">
    <property type="entry name" value="Tetratricopeptide repeat domain"/>
    <property type="match status" value="2"/>
</dbReference>
<dbReference type="EMBL" id="CP034550">
    <property type="protein sequence ID" value="QFZ18029.1"/>
    <property type="molecule type" value="Genomic_DNA"/>
</dbReference>
<sequence length="703" mass="76418">MSDDGSSRNEFSGTAANVVQAHSIEGGVHFHAAVAALPVPRQLPADVPGFTDRVTHLRRLHDWLDTPDEQAPPAEVVAGPPGIGKTSLVTHWAHQVRDRFPDGDLFVDLRGYHVERTVSADEALSDVLRALDVPDERIPARLEARAALYRSLLHRRKMLVLLDNASSADQVRPLLPGTSTCRVLVTSRSHLGGLIARNGAHRMSLDVLPTEHAVELLAGIVGDGRVAAEPGAVARLVEYCGRLPLALRIAGERLAEDPRARIGELVEELAEVRERLDVLATPGDESTAVRAVFSWSYQALSPDAARAYRLLGLLTGPDVGLPAAAALLGTGQGRARRVLAELTGVHLLAEQERRYRFHDLLRLHAAECAEADEPPAERHAAVRRALLWYAHAVQAAVDAVIPFFSRIPVELAAAEAPVPAFEDRAAALAWCDAERANLVAAVDRAAELGEHELAWQLPVLMFGLLLVRRPHADWVDTHQVGVASARVRGEVAAEAWLLTSAAIAERELRHPERALEHLERALACWQEDGTRWGIAWALRDTGAIYEQMGRYDEAVAAFERALAMHLEDGDTWGEATALAGLARCHLGAGEPERALAEANRALEIRREHRDQRNVGNALNDVSRVYLGMGEYEPAAEHAEQAGVVLAEVDYWNGRALSHELLGDALAGLGRAEDAAAQWRVALELYGSLGDPRADEVRARLADG</sequence>
<evidence type="ECO:0000259" key="2">
    <source>
        <dbReference type="SMART" id="SM00382"/>
    </source>
</evidence>
<dbReference type="InterPro" id="IPR019734">
    <property type="entry name" value="TPR_rpt"/>
</dbReference>
<dbReference type="AlphaFoldDB" id="A0A5Q0GVM6"/>
<dbReference type="PANTHER" id="PTHR47691">
    <property type="entry name" value="REGULATOR-RELATED"/>
    <property type="match status" value="1"/>
</dbReference>
<keyword evidence="1" id="KW-0802">TPR repeat</keyword>
<dbReference type="SUPFAM" id="SSF52540">
    <property type="entry name" value="P-loop containing nucleoside triphosphate hydrolases"/>
    <property type="match status" value="1"/>
</dbReference>
<dbReference type="SUPFAM" id="SSF48452">
    <property type="entry name" value="TPR-like"/>
    <property type="match status" value="2"/>
</dbReference>
<dbReference type="PROSITE" id="PS50005">
    <property type="entry name" value="TPR"/>
    <property type="match status" value="1"/>
</dbReference>
<feature type="domain" description="AAA+ ATPase" evidence="2">
    <location>
        <begin position="71"/>
        <end position="211"/>
    </location>
</feature>
<reference evidence="4" key="1">
    <citation type="journal article" date="2021" name="Curr. Microbiol.">
        <title>Complete genome of nocamycin-producing strain Saccharothrix syringae NRRL B-16468 reveals the biosynthetic potential for secondary metabolites.</title>
        <authorList>
            <person name="Mo X."/>
            <person name="Yang S."/>
        </authorList>
    </citation>
    <scope>NUCLEOTIDE SEQUENCE [LARGE SCALE GENOMIC DNA]</scope>
    <source>
        <strain evidence="4">ATCC 51364 / DSM 43886 / JCM 6844 / KCTC 9398 / NBRC 14523 / NRRL B-16468 / INA 2240</strain>
    </source>
</reference>
<accession>A0A5Q0GVM6</accession>
<protein>
    <submittedName>
        <fullName evidence="3">Tetratricopeptide repeat protein</fullName>
    </submittedName>
</protein>
<dbReference type="InterPro" id="IPR011990">
    <property type="entry name" value="TPR-like_helical_dom_sf"/>
</dbReference>
<dbReference type="SMART" id="SM00028">
    <property type="entry name" value="TPR"/>
    <property type="match status" value="4"/>
</dbReference>
<evidence type="ECO:0000313" key="4">
    <source>
        <dbReference type="Proteomes" id="UP000325787"/>
    </source>
</evidence>
<evidence type="ECO:0000256" key="1">
    <source>
        <dbReference type="PROSITE-ProRule" id="PRU00339"/>
    </source>
</evidence>
<name>A0A5Q0GVM6_SACSY</name>
<dbReference type="PANTHER" id="PTHR47691:SF3">
    <property type="entry name" value="HTH-TYPE TRANSCRIPTIONAL REGULATOR RV0890C-RELATED"/>
    <property type="match status" value="1"/>
</dbReference>